<proteinExistence type="predicted"/>
<name>A0A2M7AT38_9BACT</name>
<dbReference type="AlphaFoldDB" id="A0A2M7AT38"/>
<accession>A0A2M7AT38</accession>
<comment type="caution">
    <text evidence="2">The sequence shown here is derived from an EMBL/GenBank/DDBJ whole genome shotgun (WGS) entry which is preliminary data.</text>
</comment>
<gene>
    <name evidence="2" type="ORF">COS78_00750</name>
</gene>
<dbReference type="Proteomes" id="UP000231407">
    <property type="component" value="Unassembled WGS sequence"/>
</dbReference>
<keyword evidence="1" id="KW-0812">Transmembrane</keyword>
<evidence type="ECO:0000256" key="1">
    <source>
        <dbReference type="SAM" id="Phobius"/>
    </source>
</evidence>
<dbReference type="Pfam" id="PF18895">
    <property type="entry name" value="T4SS_pilin"/>
    <property type="match status" value="1"/>
</dbReference>
<keyword evidence="1" id="KW-0472">Membrane</keyword>
<feature type="transmembrane region" description="Helical" evidence="1">
    <location>
        <begin position="82"/>
        <end position="104"/>
    </location>
</feature>
<evidence type="ECO:0000313" key="2">
    <source>
        <dbReference type="EMBL" id="PIU73723.1"/>
    </source>
</evidence>
<sequence>MAPNKYLANLTGSLTGPGINPTSPLDATTKFEKFAGQILGVLTIVGVLYFIIQIIFAGYSYIASKGDEKNMESSRKRLTEGILGLVIVIVAVGLGSLLAKLAGIPNVLDINGMFTRMGL</sequence>
<dbReference type="EMBL" id="PEWA01000011">
    <property type="protein sequence ID" value="PIU73723.1"/>
    <property type="molecule type" value="Genomic_DNA"/>
</dbReference>
<feature type="transmembrane region" description="Helical" evidence="1">
    <location>
        <begin position="38"/>
        <end position="62"/>
    </location>
</feature>
<organism evidence="2 3">
    <name type="scientific">Candidatus Shapirobacteria bacterium CG06_land_8_20_14_3_00_40_12</name>
    <dbReference type="NCBI Taxonomy" id="1974881"/>
    <lineage>
        <taxon>Bacteria</taxon>
        <taxon>Candidatus Shapironibacteriota</taxon>
    </lineage>
</organism>
<reference evidence="3" key="1">
    <citation type="submission" date="2017-09" db="EMBL/GenBank/DDBJ databases">
        <title>Depth-based differentiation of microbial function through sediment-hosted aquifers and enrichment of novel symbionts in the deep terrestrial subsurface.</title>
        <authorList>
            <person name="Probst A.J."/>
            <person name="Ladd B."/>
            <person name="Jarett J.K."/>
            <person name="Geller-Mcgrath D.E."/>
            <person name="Sieber C.M.K."/>
            <person name="Emerson J.B."/>
            <person name="Anantharaman K."/>
            <person name="Thomas B.C."/>
            <person name="Malmstrom R."/>
            <person name="Stieglmeier M."/>
            <person name="Klingl A."/>
            <person name="Woyke T."/>
            <person name="Ryan C.M."/>
            <person name="Banfield J.F."/>
        </authorList>
    </citation>
    <scope>NUCLEOTIDE SEQUENCE [LARGE SCALE GENOMIC DNA]</scope>
</reference>
<evidence type="ECO:0000313" key="3">
    <source>
        <dbReference type="Proteomes" id="UP000231407"/>
    </source>
</evidence>
<dbReference type="InterPro" id="IPR043993">
    <property type="entry name" value="T4SS_pilin"/>
</dbReference>
<protein>
    <submittedName>
        <fullName evidence="2">Uncharacterized protein</fullName>
    </submittedName>
</protein>
<keyword evidence="1" id="KW-1133">Transmembrane helix</keyword>